<dbReference type="Pfam" id="PF10988">
    <property type="entry name" value="DUF2807"/>
    <property type="match status" value="1"/>
</dbReference>
<dbReference type="EMBL" id="FRCJ01000010">
    <property type="protein sequence ID" value="SHN04323.1"/>
    <property type="molecule type" value="Genomic_DNA"/>
</dbReference>
<dbReference type="OrthoDB" id="5585143at2"/>
<reference evidence="4 5" key="1">
    <citation type="submission" date="2016-11" db="EMBL/GenBank/DDBJ databases">
        <authorList>
            <person name="Jaros S."/>
            <person name="Januszkiewicz K."/>
            <person name="Wedrychowicz H."/>
        </authorList>
    </citation>
    <scope>NUCLEOTIDE SEQUENCE [LARGE SCALE GENOMIC DNA]</scope>
    <source>
        <strain evidence="4 5">BPI-34</strain>
    </source>
</reference>
<evidence type="ECO:0000256" key="1">
    <source>
        <dbReference type="SAM" id="MobiDB-lite"/>
    </source>
</evidence>
<dbReference type="InterPro" id="IPR021255">
    <property type="entry name" value="DUF2807"/>
</dbReference>
<dbReference type="PANTHER" id="PTHR39200:SF1">
    <property type="entry name" value="AUTO-TRANSPORTER ADHESIN HEAD GIN DOMAIN-CONTAINING PROTEIN-RELATED"/>
    <property type="match status" value="1"/>
</dbReference>
<proteinExistence type="predicted"/>
<feature type="signal peptide" evidence="2">
    <location>
        <begin position="1"/>
        <end position="20"/>
    </location>
</feature>
<feature type="region of interest" description="Disordered" evidence="1">
    <location>
        <begin position="202"/>
        <end position="223"/>
    </location>
</feature>
<dbReference type="PANTHER" id="PTHR39200">
    <property type="entry name" value="HYPOTHETICAL EXPORTED PROTEIN"/>
    <property type="match status" value="1"/>
</dbReference>
<feature type="domain" description="Putative auto-transporter adhesin head GIN" evidence="3">
    <location>
        <begin position="44"/>
        <end position="207"/>
    </location>
</feature>
<evidence type="ECO:0000259" key="3">
    <source>
        <dbReference type="Pfam" id="PF10988"/>
    </source>
</evidence>
<evidence type="ECO:0000313" key="5">
    <source>
        <dbReference type="Proteomes" id="UP000184280"/>
    </source>
</evidence>
<organism evidence="4 5">
    <name type="scientific">Xylanibacter ruminicola</name>
    <name type="common">Prevotella ruminicola</name>
    <dbReference type="NCBI Taxonomy" id="839"/>
    <lineage>
        <taxon>Bacteria</taxon>
        <taxon>Pseudomonadati</taxon>
        <taxon>Bacteroidota</taxon>
        <taxon>Bacteroidia</taxon>
        <taxon>Bacteroidales</taxon>
        <taxon>Prevotellaceae</taxon>
        <taxon>Xylanibacter</taxon>
    </lineage>
</organism>
<feature type="chain" id="PRO_5012116347" evidence="2">
    <location>
        <begin position="21"/>
        <end position="223"/>
    </location>
</feature>
<dbReference type="Proteomes" id="UP000184280">
    <property type="component" value="Unassembled WGS sequence"/>
</dbReference>
<accession>A0A1M7NKR1</accession>
<protein>
    <submittedName>
        <fullName evidence="4">Putative auto-transporter adhesin, head GIN domain</fullName>
    </submittedName>
</protein>
<name>A0A1M7NKR1_XYLRU</name>
<keyword evidence="2" id="KW-0732">Signal</keyword>
<dbReference type="Gene3D" id="2.160.20.120">
    <property type="match status" value="1"/>
</dbReference>
<gene>
    <name evidence="4" type="ORF">SAMN04488494_0089</name>
</gene>
<dbReference type="PROSITE" id="PS51257">
    <property type="entry name" value="PROKAR_LIPOPROTEIN"/>
    <property type="match status" value="1"/>
</dbReference>
<evidence type="ECO:0000256" key="2">
    <source>
        <dbReference type="SAM" id="SignalP"/>
    </source>
</evidence>
<evidence type="ECO:0000313" key="4">
    <source>
        <dbReference type="EMBL" id="SHN04323.1"/>
    </source>
</evidence>
<sequence>MNMKKVLFLMVCALALTSCKLDLGINKVTPSDNIVTKTYKVDTFEEVNMSCVGHVEIVQNVKKSGTIELTAPDNYIEYYKFESANDALNIKFTQKNLNLNTQEVKIKVYTADLTKVTNSGASNIKMDSLDTDKLEITNSGVGEIAVSGIADDVELRNSGVGSIEAGHLKALNVTASVSGVGSIKCYASESIEGRVSGVGSLEYSGHPKKKDTHRSGVGNINEI</sequence>
<dbReference type="AlphaFoldDB" id="A0A1M7NKR1"/>